<feature type="compositionally biased region" description="Acidic residues" evidence="6">
    <location>
        <begin position="328"/>
        <end position="344"/>
    </location>
</feature>
<keyword evidence="9" id="KW-1185">Reference proteome</keyword>
<dbReference type="STRING" id="131310.A0A0N4ZFC0"/>
<dbReference type="InterPro" id="IPR001650">
    <property type="entry name" value="Helicase_C-like"/>
</dbReference>
<keyword evidence="4" id="KW-0067">ATP-binding</keyword>
<dbReference type="WBParaSite" id="PTRK_0000645100.1">
    <property type="protein sequence ID" value="PTRK_0000645100.1"/>
    <property type="gene ID" value="PTRK_0000645100"/>
</dbReference>
<dbReference type="GO" id="GO:0055087">
    <property type="term" value="C:Ski complex"/>
    <property type="evidence" value="ECO:0007669"/>
    <property type="project" value="TreeGrafter"/>
</dbReference>
<dbReference type="GO" id="GO:0070478">
    <property type="term" value="P:nuclear-transcribed mRNA catabolic process, 3'-5' exonucleolytic nonsense-mediated decay"/>
    <property type="evidence" value="ECO:0007669"/>
    <property type="project" value="TreeGrafter"/>
</dbReference>
<evidence type="ECO:0000256" key="1">
    <source>
        <dbReference type="ARBA" id="ARBA00022741"/>
    </source>
</evidence>
<dbReference type="Pfam" id="PF00271">
    <property type="entry name" value="Helicase_C"/>
    <property type="match status" value="1"/>
</dbReference>
<dbReference type="Proteomes" id="UP000038045">
    <property type="component" value="Unplaced"/>
</dbReference>
<dbReference type="PANTHER" id="PTHR12131">
    <property type="entry name" value="ATP-DEPENDENT RNA AND DNA HELICASE"/>
    <property type="match status" value="1"/>
</dbReference>
<evidence type="ECO:0000313" key="9">
    <source>
        <dbReference type="Proteomes" id="UP000038045"/>
    </source>
</evidence>
<name>A0A0N4ZFC0_PARTI</name>
<dbReference type="GO" id="GO:0003724">
    <property type="term" value="F:RNA helicase activity"/>
    <property type="evidence" value="ECO:0007669"/>
    <property type="project" value="UniProtKB-EC"/>
</dbReference>
<dbReference type="PANTHER" id="PTHR12131:SF1">
    <property type="entry name" value="ATP-DEPENDENT RNA HELICASE SUPV3L1, MITOCHONDRIAL-RELATED"/>
    <property type="match status" value="1"/>
</dbReference>
<sequence>MELFSLNIDDLKNLAFKTGEITFGEDVIDTRIESGNIIGRESEKFPGFERVYELFKEEKNAAIGKSLLKRERMRIIERFFNNFDNNDPLHPRDQFFKADMETEEAFNEKYRKEINDLREYCKNYFESLLFHITLFENYFPQVERNIIIDNENIDNSILKEHVCLTPFSCKEIDEVGYHYEYELPGFDFKEAVKHINETFFNDVIYNISNHEDFIDEDNDLCGNFKNRKKTKYNMDIFTSDSLDIDIDLRISLDEEGGIDFSIDFKHDDAFVVDLNNYWGNNIGILTKNSLDEEALNLFRKNLQDDIAKMEKLKDFGYKIDDTFHEDSDWNSEEESDSEEVTEEKEENFVENCEEPLEEIEVESKESEILSIEPVEIYEESLEYHTTIIKSEFSKARAISYRITEEYFKIIDKQFFASYKFELDMFQKQACVAIANNENVFVAAHTSAGKTLIAEFACRYHNYDKQRVFYTSPIKALSNQKFNDFRKVFDNVGLVTGDTKINGKESSIVIVTTEILQSMLYNGAEDLHNLACVIFDEVHYINNSERGHVWEEVLIMLPKYVKVVMLSATVPNYVEFSDWVGRVLNDKVVCITTPTRPVQLQHQIYVEAFNKIEKNFHTIMVGDGSNINVMAYKNFCDSITTKDNKGNVNNKKSGASNKPYQVMNLGKKAANRVISNIYQPKGPNSLGSYDGTHKNLYSTLIRHLHFPKDDEPKTPMVVFVFSRKQCDNYVAMLHNVDLTTNEEKFHVANIFKDAKMHLEKENLDLPQLIFVEESCKRGIAMHHSGMLPFLKEVVEMVFAKGLVKVLFATETFAMGINMPTKTVVFDELQKFDSSVKRFLTPTEYTQMAGRAGRRGLDKAGHVIIIVKNKNLPNIDDLRRILVGKSVTLSSKFKITNLMVLNSFQKLSTKIDDFIKLSFAESDTLRFVENIDSQIMELNNMIEEVDKNKCNTCETGDVYSTTSLVETYSKLIKNRYNYNRIVIENCPSSQLGIGKVIIIDIPEYQLNHVVAIVYERYTSDLDIIVLANSKEGYDKIKEFNIGNIRLDKDNLSLHTLLTAAYHNGVEAVNEKYCILSVNSLRIMKNIPIKYVVSIIKYTFKSNEVKKIVKQLNGKDKAKDESSLRFLNTIILKLQQLCEKLTKHNYDKTLIQKPFVLKDFDFKDCSDIINDCKYQLENLKYPCFECKDGYKHYLNSVTRYFINDRLNMIRSKENIETLEVYEEYSNKVKALLKLGFLKMISGDIDTSQKGQGACIMGSFHILLTEMVYNALFRNKTPEYIVAMLAILASEGHRDFPKNTDLEEEEFEKPPDEEITEIRNKFKIVHDHVNQAFIEAQTQNYDYIECYSIDMMEIAYLWMKEVSLASIMKVYTVPEGNIVRILRKIWDLLDHMRKLALHMGDKNSAGIFDDIEKKMARGIVFSASLYTIGADKDEK</sequence>
<dbReference type="GO" id="GO:0005524">
    <property type="term" value="F:ATP binding"/>
    <property type="evidence" value="ECO:0007669"/>
    <property type="project" value="UniProtKB-KW"/>
</dbReference>
<evidence type="ECO:0000256" key="5">
    <source>
        <dbReference type="ARBA" id="ARBA00047984"/>
    </source>
</evidence>
<dbReference type="Gene3D" id="3.40.50.300">
    <property type="entry name" value="P-loop containing nucleotide triphosphate hydrolases"/>
    <property type="match status" value="2"/>
</dbReference>
<dbReference type="SMART" id="SM00490">
    <property type="entry name" value="HELICc"/>
    <property type="match status" value="1"/>
</dbReference>
<dbReference type="InterPro" id="IPR012961">
    <property type="entry name" value="Ski2/MTR4_C"/>
</dbReference>
<dbReference type="Gene3D" id="1.10.3380.30">
    <property type="match status" value="1"/>
</dbReference>
<evidence type="ECO:0000256" key="4">
    <source>
        <dbReference type="ARBA" id="ARBA00022840"/>
    </source>
</evidence>
<dbReference type="SMART" id="SM01142">
    <property type="entry name" value="DSHCT"/>
    <property type="match status" value="1"/>
</dbReference>
<evidence type="ECO:0000256" key="3">
    <source>
        <dbReference type="ARBA" id="ARBA00022806"/>
    </source>
</evidence>
<dbReference type="InterPro" id="IPR014001">
    <property type="entry name" value="Helicase_ATP-bd"/>
</dbReference>
<feature type="region of interest" description="Disordered" evidence="6">
    <location>
        <begin position="325"/>
        <end position="344"/>
    </location>
</feature>
<evidence type="ECO:0000259" key="8">
    <source>
        <dbReference type="PROSITE" id="PS51194"/>
    </source>
</evidence>
<dbReference type="GO" id="GO:0003676">
    <property type="term" value="F:nucleic acid binding"/>
    <property type="evidence" value="ECO:0007669"/>
    <property type="project" value="InterPro"/>
</dbReference>
<evidence type="ECO:0000259" key="7">
    <source>
        <dbReference type="PROSITE" id="PS51192"/>
    </source>
</evidence>
<dbReference type="Pfam" id="PF00270">
    <property type="entry name" value="DEAD"/>
    <property type="match status" value="1"/>
</dbReference>
<dbReference type="SUPFAM" id="SSF52540">
    <property type="entry name" value="P-loop containing nucleoside triphosphate hydrolases"/>
    <property type="match status" value="1"/>
</dbReference>
<dbReference type="InterPro" id="IPR027417">
    <property type="entry name" value="P-loop_NTPase"/>
</dbReference>
<feature type="domain" description="Helicase ATP-binding" evidence="7">
    <location>
        <begin position="430"/>
        <end position="587"/>
    </location>
</feature>
<dbReference type="InterPro" id="IPR011545">
    <property type="entry name" value="DEAD/DEAH_box_helicase_dom"/>
</dbReference>
<comment type="catalytic activity">
    <reaction evidence="5">
        <text>ATP + H2O = ADP + phosphate + H(+)</text>
        <dbReference type="Rhea" id="RHEA:13065"/>
        <dbReference type="ChEBI" id="CHEBI:15377"/>
        <dbReference type="ChEBI" id="CHEBI:15378"/>
        <dbReference type="ChEBI" id="CHEBI:30616"/>
        <dbReference type="ChEBI" id="CHEBI:43474"/>
        <dbReference type="ChEBI" id="CHEBI:456216"/>
        <dbReference type="EC" id="3.6.4.13"/>
    </reaction>
</comment>
<dbReference type="PROSITE" id="PS51194">
    <property type="entry name" value="HELICASE_CTER"/>
    <property type="match status" value="1"/>
</dbReference>
<reference evidence="10" key="1">
    <citation type="submission" date="2017-02" db="UniProtKB">
        <authorList>
            <consortium name="WormBaseParasite"/>
        </authorList>
    </citation>
    <scope>IDENTIFICATION</scope>
</reference>
<keyword evidence="3" id="KW-0347">Helicase</keyword>
<accession>A0A0N4ZFC0</accession>
<dbReference type="PROSITE" id="PS51192">
    <property type="entry name" value="HELICASE_ATP_BIND_1"/>
    <property type="match status" value="1"/>
</dbReference>
<dbReference type="InterPro" id="IPR050699">
    <property type="entry name" value="RNA-DNA_Helicase"/>
</dbReference>
<evidence type="ECO:0000256" key="6">
    <source>
        <dbReference type="SAM" id="MobiDB-lite"/>
    </source>
</evidence>
<keyword evidence="2" id="KW-0378">Hydrolase</keyword>
<dbReference type="CDD" id="cd18795">
    <property type="entry name" value="SF2_C_Ski2"/>
    <property type="match status" value="1"/>
</dbReference>
<organism evidence="9 10">
    <name type="scientific">Parastrongyloides trichosuri</name>
    <name type="common">Possum-specific nematode worm</name>
    <dbReference type="NCBI Taxonomy" id="131310"/>
    <lineage>
        <taxon>Eukaryota</taxon>
        <taxon>Metazoa</taxon>
        <taxon>Ecdysozoa</taxon>
        <taxon>Nematoda</taxon>
        <taxon>Chromadorea</taxon>
        <taxon>Rhabditida</taxon>
        <taxon>Tylenchina</taxon>
        <taxon>Panagrolaimomorpha</taxon>
        <taxon>Strongyloidoidea</taxon>
        <taxon>Strongyloididae</taxon>
        <taxon>Parastrongyloides</taxon>
    </lineage>
</organism>
<evidence type="ECO:0000256" key="2">
    <source>
        <dbReference type="ARBA" id="ARBA00022801"/>
    </source>
</evidence>
<feature type="domain" description="Helicase C-terminal" evidence="8">
    <location>
        <begin position="698"/>
        <end position="893"/>
    </location>
</feature>
<dbReference type="SMART" id="SM00487">
    <property type="entry name" value="DEXDc"/>
    <property type="match status" value="1"/>
</dbReference>
<proteinExistence type="predicted"/>
<dbReference type="Pfam" id="PF08148">
    <property type="entry name" value="DSHCT"/>
    <property type="match status" value="1"/>
</dbReference>
<keyword evidence="1" id="KW-0547">Nucleotide-binding</keyword>
<protein>
    <submittedName>
        <fullName evidence="10">Helicase ATP-binding domain-containing protein</fullName>
    </submittedName>
</protein>
<evidence type="ECO:0000313" key="10">
    <source>
        <dbReference type="WBParaSite" id="PTRK_0000645100.1"/>
    </source>
</evidence>
<dbReference type="GO" id="GO:0016787">
    <property type="term" value="F:hydrolase activity"/>
    <property type="evidence" value="ECO:0007669"/>
    <property type="project" value="UniProtKB-KW"/>
</dbReference>